<keyword evidence="2" id="KW-1185">Reference proteome</keyword>
<evidence type="ECO:0000313" key="2">
    <source>
        <dbReference type="Proteomes" id="UP000294299"/>
    </source>
</evidence>
<dbReference type="EMBL" id="LR216287">
    <property type="protein sequence ID" value="VFJ14987.1"/>
    <property type="molecule type" value="Genomic_DNA"/>
</dbReference>
<dbReference type="AlphaFoldDB" id="A0A484IE13"/>
<reference evidence="1 2" key="1">
    <citation type="submission" date="2019-02" db="EMBL/GenBank/DDBJ databases">
        <authorList>
            <person name="Lehtovirta-Morley E L."/>
        </authorList>
    </citation>
    <scope>NUCLEOTIDE SEQUENCE [LARGE SCALE GENOMIC DNA]</scope>
    <source>
        <strain evidence="1">NFRAN1</strain>
    </source>
</reference>
<accession>A0A484IE13</accession>
<proteinExistence type="predicted"/>
<dbReference type="Proteomes" id="UP000294299">
    <property type="component" value="Chromosome NFRAN"/>
</dbReference>
<sequence length="49" mass="5555">MDYHFPNICRFSVFATDLITMYNGSLANDGTDIDVLDSLSLRLIRLGLF</sequence>
<organism evidence="1 2">
    <name type="scientific">Candidatus Nitrosocosmicus franklandianus</name>
    <dbReference type="NCBI Taxonomy" id="1798806"/>
    <lineage>
        <taxon>Archaea</taxon>
        <taxon>Nitrososphaerota</taxon>
        <taxon>Nitrososphaeria</taxon>
        <taxon>Nitrososphaerales</taxon>
        <taxon>Nitrososphaeraceae</taxon>
        <taxon>Candidatus Nitrosocosmicus</taxon>
    </lineage>
</organism>
<dbReference type="KEGG" id="nfn:NFRAN_2665"/>
<protein>
    <submittedName>
        <fullName evidence="1">Uncharacterized protein</fullName>
    </submittedName>
</protein>
<name>A0A484IE13_9ARCH</name>
<evidence type="ECO:0000313" key="1">
    <source>
        <dbReference type="EMBL" id="VFJ14987.1"/>
    </source>
</evidence>
<gene>
    <name evidence="1" type="ORF">NFRAN_2665</name>
</gene>